<reference evidence="11 12" key="1">
    <citation type="submission" date="2010-06" db="EMBL/GenBank/DDBJ databases">
        <title>Complete sequence of chromosome of Nitrosococcus watsoni C-113.</title>
        <authorList>
            <consortium name="US DOE Joint Genome Institute"/>
            <person name="Lucas S."/>
            <person name="Copeland A."/>
            <person name="Lapidus A."/>
            <person name="Cheng J.-F."/>
            <person name="Bruce D."/>
            <person name="Goodwin L."/>
            <person name="Pitluck S."/>
            <person name="Malfatti S.A."/>
            <person name="Chain P.S.G."/>
            <person name="Land M."/>
            <person name="Hauser L."/>
            <person name="Kyrpides N."/>
            <person name="Ivanova N."/>
            <person name="Cambell M.A."/>
            <person name="Heidelberg J.F."/>
            <person name="Klotz M.G."/>
            <person name="Woyke T."/>
        </authorList>
    </citation>
    <scope>NUCLEOTIDE SEQUENCE [LARGE SCALE GENOMIC DNA]</scope>
    <source>
        <strain evidence="11 12">C-113</strain>
    </source>
</reference>
<evidence type="ECO:0000256" key="1">
    <source>
        <dbReference type="ARBA" id="ARBA00004496"/>
    </source>
</evidence>
<gene>
    <name evidence="9" type="primary">tsaC</name>
    <name evidence="11" type="ordered locus">Nwat_0263</name>
</gene>
<dbReference type="eggNOG" id="COG0009">
    <property type="taxonomic scope" value="Bacteria"/>
</dbReference>
<evidence type="ECO:0000256" key="3">
    <source>
        <dbReference type="ARBA" id="ARBA00022679"/>
    </source>
</evidence>
<keyword evidence="3 9" id="KW-0808">Transferase</keyword>
<keyword evidence="6 9" id="KW-0547">Nucleotide-binding</keyword>
<comment type="catalytic activity">
    <reaction evidence="8 9">
        <text>L-threonine + hydrogencarbonate + ATP = L-threonylcarbamoyladenylate + diphosphate + H2O</text>
        <dbReference type="Rhea" id="RHEA:36407"/>
        <dbReference type="ChEBI" id="CHEBI:15377"/>
        <dbReference type="ChEBI" id="CHEBI:17544"/>
        <dbReference type="ChEBI" id="CHEBI:30616"/>
        <dbReference type="ChEBI" id="CHEBI:33019"/>
        <dbReference type="ChEBI" id="CHEBI:57926"/>
        <dbReference type="ChEBI" id="CHEBI:73682"/>
        <dbReference type="EC" id="2.7.7.87"/>
    </reaction>
</comment>
<dbReference type="EC" id="2.7.7.87" evidence="9"/>
<dbReference type="PANTHER" id="PTHR17490">
    <property type="entry name" value="SUA5"/>
    <property type="match status" value="1"/>
</dbReference>
<evidence type="ECO:0000256" key="9">
    <source>
        <dbReference type="HAMAP-Rule" id="MF_01852"/>
    </source>
</evidence>
<dbReference type="PANTHER" id="PTHR17490:SF18">
    <property type="entry name" value="THREONYLCARBAMOYL-AMP SYNTHASE"/>
    <property type="match status" value="1"/>
</dbReference>
<dbReference type="EMBL" id="CP002086">
    <property type="protein sequence ID" value="ADJ27233.1"/>
    <property type="molecule type" value="Genomic_DNA"/>
</dbReference>
<dbReference type="InterPro" id="IPR017945">
    <property type="entry name" value="DHBP_synth_RibB-like_a/b_dom"/>
</dbReference>
<accession>D8K923</accession>
<dbReference type="InterPro" id="IPR006070">
    <property type="entry name" value="Sua5-like_dom"/>
</dbReference>
<keyword evidence="7 9" id="KW-0067">ATP-binding</keyword>
<name>D8K923_NITWC</name>
<keyword evidence="4 9" id="KW-0819">tRNA processing</keyword>
<dbReference type="Pfam" id="PF01300">
    <property type="entry name" value="Sua5_yciO_yrdC"/>
    <property type="match status" value="1"/>
</dbReference>
<keyword evidence="5 9" id="KW-0548">Nucleotidyltransferase</keyword>
<dbReference type="FunFam" id="3.90.870.10:FF:000004">
    <property type="entry name" value="Threonylcarbamoyl-AMP synthase"/>
    <property type="match status" value="1"/>
</dbReference>
<dbReference type="GO" id="GO:0061710">
    <property type="term" value="F:L-threonylcarbamoyladenylate synthase"/>
    <property type="evidence" value="ECO:0007669"/>
    <property type="project" value="UniProtKB-EC"/>
</dbReference>
<dbReference type="HOGENOM" id="CLU_031397_6_0_6"/>
<evidence type="ECO:0000256" key="4">
    <source>
        <dbReference type="ARBA" id="ARBA00022694"/>
    </source>
</evidence>
<dbReference type="Proteomes" id="UP000000393">
    <property type="component" value="Chromosome"/>
</dbReference>
<dbReference type="GO" id="GO:0005524">
    <property type="term" value="F:ATP binding"/>
    <property type="evidence" value="ECO:0007669"/>
    <property type="project" value="UniProtKB-UniRule"/>
</dbReference>
<sequence length="185" mass="20174">MACPNWRVRFAARIIHRGGVIAYPTEGVFGLGCDPRQKAAIERILQLKGRSVHKGFILIAADFTQLQPYLLPLTASTRSRLEETWPGPVTWLLPARGDVPPWLRGRHDTLAVRVTAYPLAACLCQTAGHALVSTSANRAGRPPAQTTLQVRRSFGASLDYILPGITGGRTGPSEIRDGSTGRRLR</sequence>
<keyword evidence="2 9" id="KW-0963">Cytoplasm</keyword>
<dbReference type="RefSeq" id="WP_013219344.1">
    <property type="nucleotide sequence ID" value="NC_014315.1"/>
</dbReference>
<evidence type="ECO:0000256" key="5">
    <source>
        <dbReference type="ARBA" id="ARBA00022695"/>
    </source>
</evidence>
<feature type="domain" description="YrdC-like" evidence="10">
    <location>
        <begin position="5"/>
        <end position="185"/>
    </location>
</feature>
<comment type="function">
    <text evidence="9">Required for the formation of a threonylcarbamoyl group on adenosine at position 37 (t(6)A37) in tRNAs that read codons beginning with adenine. Catalyzes the conversion of L-threonine, HCO(3)(-)/CO(2) and ATP to give threonylcarbamoyl-AMP (TC-AMP) as the acyladenylate intermediate, with the release of diphosphate.</text>
</comment>
<dbReference type="OrthoDB" id="9814580at2"/>
<dbReference type="Gene3D" id="3.90.870.10">
    <property type="entry name" value="DHBP synthase"/>
    <property type="match status" value="1"/>
</dbReference>
<evidence type="ECO:0000256" key="8">
    <source>
        <dbReference type="ARBA" id="ARBA00048366"/>
    </source>
</evidence>
<dbReference type="InterPro" id="IPR050156">
    <property type="entry name" value="TC-AMP_synthase_SUA5"/>
</dbReference>
<evidence type="ECO:0000256" key="6">
    <source>
        <dbReference type="ARBA" id="ARBA00022741"/>
    </source>
</evidence>
<comment type="subcellular location">
    <subcellularLocation>
        <location evidence="1 9">Cytoplasm</location>
    </subcellularLocation>
</comment>
<evidence type="ECO:0000256" key="2">
    <source>
        <dbReference type="ARBA" id="ARBA00022490"/>
    </source>
</evidence>
<dbReference type="STRING" id="105559.Nwat_0263"/>
<dbReference type="PROSITE" id="PS51163">
    <property type="entry name" value="YRDC"/>
    <property type="match status" value="1"/>
</dbReference>
<dbReference type="InterPro" id="IPR023535">
    <property type="entry name" value="TC-AMP_synthase"/>
</dbReference>
<evidence type="ECO:0000259" key="10">
    <source>
        <dbReference type="PROSITE" id="PS51163"/>
    </source>
</evidence>
<dbReference type="GO" id="GO:0002949">
    <property type="term" value="P:tRNA threonylcarbamoyladenosine modification"/>
    <property type="evidence" value="ECO:0007669"/>
    <property type="project" value="UniProtKB-UniRule"/>
</dbReference>
<dbReference type="GO" id="GO:0000049">
    <property type="term" value="F:tRNA binding"/>
    <property type="evidence" value="ECO:0007669"/>
    <property type="project" value="TreeGrafter"/>
</dbReference>
<dbReference type="SUPFAM" id="SSF55821">
    <property type="entry name" value="YrdC/RibB"/>
    <property type="match status" value="1"/>
</dbReference>
<dbReference type="GO" id="GO:0003725">
    <property type="term" value="F:double-stranded RNA binding"/>
    <property type="evidence" value="ECO:0007669"/>
    <property type="project" value="InterPro"/>
</dbReference>
<dbReference type="HAMAP" id="MF_01852">
    <property type="entry name" value="TsaC"/>
    <property type="match status" value="1"/>
</dbReference>
<dbReference type="GO" id="GO:0006450">
    <property type="term" value="P:regulation of translational fidelity"/>
    <property type="evidence" value="ECO:0007669"/>
    <property type="project" value="TreeGrafter"/>
</dbReference>
<evidence type="ECO:0000256" key="7">
    <source>
        <dbReference type="ARBA" id="ARBA00022840"/>
    </source>
</evidence>
<protein>
    <recommendedName>
        <fullName evidence="9">Threonylcarbamoyl-AMP synthase</fullName>
        <shortName evidence="9">TC-AMP synthase</shortName>
        <ecNumber evidence="9">2.7.7.87</ecNumber>
    </recommendedName>
    <alternativeName>
        <fullName evidence="9">L-threonylcarbamoyladenylate synthase</fullName>
    </alternativeName>
    <alternativeName>
        <fullName evidence="9">t(6)A37 threonylcarbamoyladenosine biosynthesis protein TsaC</fullName>
    </alternativeName>
    <alternativeName>
        <fullName evidence="9">tRNA threonylcarbamoyladenosine biosynthesis protein TsaC</fullName>
    </alternativeName>
</protein>
<dbReference type="GO" id="GO:0005737">
    <property type="term" value="C:cytoplasm"/>
    <property type="evidence" value="ECO:0007669"/>
    <property type="project" value="UniProtKB-SubCell"/>
</dbReference>
<keyword evidence="12" id="KW-1185">Reference proteome</keyword>
<evidence type="ECO:0000313" key="11">
    <source>
        <dbReference type="EMBL" id="ADJ27233.1"/>
    </source>
</evidence>
<dbReference type="KEGG" id="nwa:Nwat_0263"/>
<proteinExistence type="inferred from homology"/>
<comment type="similarity">
    <text evidence="9">Belongs to the SUA5 family. TsaC subfamily.</text>
</comment>
<organism evidence="11 12">
    <name type="scientific">Nitrosococcus watsoni (strain C-113)</name>
    <dbReference type="NCBI Taxonomy" id="105559"/>
    <lineage>
        <taxon>Bacteria</taxon>
        <taxon>Pseudomonadati</taxon>
        <taxon>Pseudomonadota</taxon>
        <taxon>Gammaproteobacteria</taxon>
        <taxon>Chromatiales</taxon>
        <taxon>Chromatiaceae</taxon>
        <taxon>Nitrosococcus</taxon>
    </lineage>
</organism>
<evidence type="ECO:0000313" key="12">
    <source>
        <dbReference type="Proteomes" id="UP000000393"/>
    </source>
</evidence>
<dbReference type="AlphaFoldDB" id="D8K923"/>